<dbReference type="STRING" id="504805.SAMN05421505_112120"/>
<dbReference type="RefSeq" id="WP_093171044.1">
    <property type="nucleotide sequence ID" value="NZ_FNCN01000012.1"/>
</dbReference>
<evidence type="ECO:0000256" key="1">
    <source>
        <dbReference type="SAM" id="MobiDB-lite"/>
    </source>
</evidence>
<gene>
    <name evidence="2" type="ORF">SAMN05421505_112120</name>
</gene>
<dbReference type="Proteomes" id="UP000198923">
    <property type="component" value="Unassembled WGS sequence"/>
</dbReference>
<dbReference type="OrthoDB" id="5147813at2"/>
<sequence>MLVKHSDDLETDLLMFFPTVDLTGFYSGTVSLRRLWLCIKRLLSMRGDSALAVALLGEKAAWSDRDHMIADLIERLDFANWLTANINRGKSATQTPFPERYPRPGYSKQDAPPASEFATPAEISRVLAALHN</sequence>
<protein>
    <submittedName>
        <fullName evidence="2">Uncharacterized protein</fullName>
    </submittedName>
</protein>
<dbReference type="AlphaFoldDB" id="A0A1G8AEH1"/>
<reference evidence="2 3" key="1">
    <citation type="submission" date="2016-10" db="EMBL/GenBank/DDBJ databases">
        <authorList>
            <person name="de Groot N.N."/>
        </authorList>
    </citation>
    <scope>NUCLEOTIDE SEQUENCE [LARGE SCALE GENOMIC DNA]</scope>
    <source>
        <strain evidence="2 3">CPCC 201354</strain>
    </source>
</reference>
<accession>A0A1G8AEH1</accession>
<evidence type="ECO:0000313" key="3">
    <source>
        <dbReference type="Proteomes" id="UP000198923"/>
    </source>
</evidence>
<organism evidence="2 3">
    <name type="scientific">Sinosporangium album</name>
    <dbReference type="NCBI Taxonomy" id="504805"/>
    <lineage>
        <taxon>Bacteria</taxon>
        <taxon>Bacillati</taxon>
        <taxon>Actinomycetota</taxon>
        <taxon>Actinomycetes</taxon>
        <taxon>Streptosporangiales</taxon>
        <taxon>Streptosporangiaceae</taxon>
        <taxon>Sinosporangium</taxon>
    </lineage>
</organism>
<dbReference type="EMBL" id="FNCN01000012">
    <property type="protein sequence ID" value="SDH19267.1"/>
    <property type="molecule type" value="Genomic_DNA"/>
</dbReference>
<proteinExistence type="predicted"/>
<name>A0A1G8AEH1_9ACTN</name>
<keyword evidence="3" id="KW-1185">Reference proteome</keyword>
<evidence type="ECO:0000313" key="2">
    <source>
        <dbReference type="EMBL" id="SDH19267.1"/>
    </source>
</evidence>
<feature type="region of interest" description="Disordered" evidence="1">
    <location>
        <begin position="90"/>
        <end position="115"/>
    </location>
</feature>